<sequence>MGTTLAPFAPLSTFRESGSRPEGDIHMQLFRLPSILAVSAALCFSVGCSKRGSQSQGAEPQASTQPPAPPQPPPTMAQGAPPDDAHGKHHGKHHKGVSEANCPMAVPGAVARAEDVPEGVALVLSTPEPTQVAELQQRSRRMLHEQAASTQRAQETSVLDEVKQEDLGDSSTEEQYGRDDSGTGGAGMAGAPTMPSSASVQDTPDGVVIVYTAMDPSKQQQLSSEVHQTANEMKPGQCPGM</sequence>
<gene>
    <name evidence="2" type="ORF">MFU01_16280</name>
</gene>
<feature type="region of interest" description="Disordered" evidence="1">
    <location>
        <begin position="122"/>
        <end position="241"/>
    </location>
</feature>
<feature type="compositionally biased region" description="Polar residues" evidence="1">
    <location>
        <begin position="217"/>
        <end position="231"/>
    </location>
</feature>
<feature type="region of interest" description="Disordered" evidence="1">
    <location>
        <begin position="49"/>
        <end position="100"/>
    </location>
</feature>
<feature type="compositionally biased region" description="Pro residues" evidence="1">
    <location>
        <begin position="66"/>
        <end position="75"/>
    </location>
</feature>
<feature type="region of interest" description="Disordered" evidence="1">
    <location>
        <begin position="1"/>
        <end position="21"/>
    </location>
</feature>
<dbReference type="EMBL" id="BJXR01000016">
    <property type="protein sequence ID" value="GEN06591.1"/>
    <property type="molecule type" value="Genomic_DNA"/>
</dbReference>
<proteinExistence type="predicted"/>
<reference evidence="2 3" key="1">
    <citation type="submission" date="2019-07" db="EMBL/GenBank/DDBJ databases">
        <title>Whole genome shotgun sequence of Myxococcus fulvus NBRC 100333.</title>
        <authorList>
            <person name="Hosoyama A."/>
            <person name="Uohara A."/>
            <person name="Ohji S."/>
            <person name="Ichikawa N."/>
        </authorList>
    </citation>
    <scope>NUCLEOTIDE SEQUENCE [LARGE SCALE GENOMIC DNA]</scope>
    <source>
        <strain evidence="2 3">NBRC 100333</strain>
    </source>
</reference>
<feature type="compositionally biased region" description="Polar residues" evidence="1">
    <location>
        <begin position="147"/>
        <end position="157"/>
    </location>
</feature>
<protein>
    <submittedName>
        <fullName evidence="2">Uncharacterized protein</fullName>
    </submittedName>
</protein>
<feature type="compositionally biased region" description="Polar residues" evidence="1">
    <location>
        <begin position="127"/>
        <end position="136"/>
    </location>
</feature>
<dbReference type="Proteomes" id="UP000321514">
    <property type="component" value="Unassembled WGS sequence"/>
</dbReference>
<evidence type="ECO:0000313" key="3">
    <source>
        <dbReference type="Proteomes" id="UP000321514"/>
    </source>
</evidence>
<organism evidence="2 3">
    <name type="scientific">Myxococcus fulvus</name>
    <dbReference type="NCBI Taxonomy" id="33"/>
    <lineage>
        <taxon>Bacteria</taxon>
        <taxon>Pseudomonadati</taxon>
        <taxon>Myxococcota</taxon>
        <taxon>Myxococcia</taxon>
        <taxon>Myxococcales</taxon>
        <taxon>Cystobacterineae</taxon>
        <taxon>Myxococcaceae</taxon>
        <taxon>Myxococcus</taxon>
    </lineage>
</organism>
<comment type="caution">
    <text evidence="2">The sequence shown here is derived from an EMBL/GenBank/DDBJ whole genome shotgun (WGS) entry which is preliminary data.</text>
</comment>
<evidence type="ECO:0000256" key="1">
    <source>
        <dbReference type="SAM" id="MobiDB-lite"/>
    </source>
</evidence>
<dbReference type="AlphaFoldDB" id="A0A511SXF4"/>
<name>A0A511SXF4_MYXFU</name>
<evidence type="ECO:0000313" key="2">
    <source>
        <dbReference type="EMBL" id="GEN06591.1"/>
    </source>
</evidence>
<accession>A0A511SXF4</accession>